<dbReference type="Proteomes" id="UP000245119">
    <property type="component" value="Linkage Group LG11"/>
</dbReference>
<accession>A0A2T7NLW0</accession>
<proteinExistence type="predicted"/>
<evidence type="ECO:0000313" key="3">
    <source>
        <dbReference type="Proteomes" id="UP000245119"/>
    </source>
</evidence>
<keyword evidence="3" id="KW-1185">Reference proteome</keyword>
<dbReference type="AlphaFoldDB" id="A0A2T7NLW0"/>
<feature type="region of interest" description="Disordered" evidence="1">
    <location>
        <begin position="1"/>
        <end position="60"/>
    </location>
</feature>
<organism evidence="2 3">
    <name type="scientific">Pomacea canaliculata</name>
    <name type="common">Golden apple snail</name>
    <dbReference type="NCBI Taxonomy" id="400727"/>
    <lineage>
        <taxon>Eukaryota</taxon>
        <taxon>Metazoa</taxon>
        <taxon>Spiralia</taxon>
        <taxon>Lophotrochozoa</taxon>
        <taxon>Mollusca</taxon>
        <taxon>Gastropoda</taxon>
        <taxon>Caenogastropoda</taxon>
        <taxon>Architaenioglossa</taxon>
        <taxon>Ampullarioidea</taxon>
        <taxon>Ampullariidae</taxon>
        <taxon>Pomacea</taxon>
    </lineage>
</organism>
<feature type="compositionally biased region" description="Basic and acidic residues" evidence="1">
    <location>
        <begin position="48"/>
        <end position="60"/>
    </location>
</feature>
<dbReference type="EMBL" id="PZQS01000011">
    <property type="protein sequence ID" value="PVD22148.1"/>
    <property type="molecule type" value="Genomic_DNA"/>
</dbReference>
<gene>
    <name evidence="2" type="ORF">C0Q70_17953</name>
</gene>
<sequence length="107" mass="12299">MVIKNGAQLPHLAALPSRALDGTREREKKDRDKIKGKKEADDDDDDDDLRRGSRDTREESEVMMSILQLLPSTLQSQMVCRGSRGDPPLLLLKDDDVNYRHHEDMWL</sequence>
<feature type="compositionally biased region" description="Basic and acidic residues" evidence="1">
    <location>
        <begin position="21"/>
        <end position="40"/>
    </location>
</feature>
<protein>
    <submittedName>
        <fullName evidence="2">Uncharacterized protein</fullName>
    </submittedName>
</protein>
<comment type="caution">
    <text evidence="2">The sequence shown here is derived from an EMBL/GenBank/DDBJ whole genome shotgun (WGS) entry which is preliminary data.</text>
</comment>
<reference evidence="2 3" key="1">
    <citation type="submission" date="2018-04" db="EMBL/GenBank/DDBJ databases">
        <title>The genome of golden apple snail Pomacea canaliculata provides insight into stress tolerance and invasive adaptation.</title>
        <authorList>
            <person name="Liu C."/>
            <person name="Liu B."/>
            <person name="Ren Y."/>
            <person name="Zhang Y."/>
            <person name="Wang H."/>
            <person name="Li S."/>
            <person name="Jiang F."/>
            <person name="Yin L."/>
            <person name="Zhang G."/>
            <person name="Qian W."/>
            <person name="Fan W."/>
        </authorList>
    </citation>
    <scope>NUCLEOTIDE SEQUENCE [LARGE SCALE GENOMIC DNA]</scope>
    <source>
        <strain evidence="2">SZHN2017</strain>
        <tissue evidence="2">Muscle</tissue>
    </source>
</reference>
<evidence type="ECO:0000313" key="2">
    <source>
        <dbReference type="EMBL" id="PVD22148.1"/>
    </source>
</evidence>
<evidence type="ECO:0000256" key="1">
    <source>
        <dbReference type="SAM" id="MobiDB-lite"/>
    </source>
</evidence>
<name>A0A2T7NLW0_POMCA</name>